<dbReference type="EMBL" id="GBXM01017029">
    <property type="protein sequence ID" value="JAH91548.1"/>
    <property type="molecule type" value="Transcribed_RNA"/>
</dbReference>
<keyword evidence="1" id="KW-0472">Membrane</keyword>
<dbReference type="AlphaFoldDB" id="A0A0E9WQ08"/>
<keyword evidence="1" id="KW-1133">Transmembrane helix</keyword>
<feature type="transmembrane region" description="Helical" evidence="1">
    <location>
        <begin position="12"/>
        <end position="30"/>
    </location>
</feature>
<organism evidence="2">
    <name type="scientific">Anguilla anguilla</name>
    <name type="common">European freshwater eel</name>
    <name type="synonym">Muraena anguilla</name>
    <dbReference type="NCBI Taxonomy" id="7936"/>
    <lineage>
        <taxon>Eukaryota</taxon>
        <taxon>Metazoa</taxon>
        <taxon>Chordata</taxon>
        <taxon>Craniata</taxon>
        <taxon>Vertebrata</taxon>
        <taxon>Euteleostomi</taxon>
        <taxon>Actinopterygii</taxon>
        <taxon>Neopterygii</taxon>
        <taxon>Teleostei</taxon>
        <taxon>Anguilliformes</taxon>
        <taxon>Anguillidae</taxon>
        <taxon>Anguilla</taxon>
    </lineage>
</organism>
<evidence type="ECO:0000313" key="2">
    <source>
        <dbReference type="EMBL" id="JAH91548.1"/>
    </source>
</evidence>
<accession>A0A0E9WQ08</accession>
<name>A0A0E9WQ08_ANGAN</name>
<keyword evidence="1" id="KW-0812">Transmembrane</keyword>
<reference evidence="2" key="2">
    <citation type="journal article" date="2015" name="Fish Shellfish Immunol.">
        <title>Early steps in the European eel (Anguilla anguilla)-Vibrio vulnificus interaction in the gills: Role of the RtxA13 toxin.</title>
        <authorList>
            <person name="Callol A."/>
            <person name="Pajuelo D."/>
            <person name="Ebbesson L."/>
            <person name="Teles M."/>
            <person name="MacKenzie S."/>
            <person name="Amaro C."/>
        </authorList>
    </citation>
    <scope>NUCLEOTIDE SEQUENCE</scope>
</reference>
<sequence length="32" mass="3781">MPPPQLLRVAYNPFSVLILFFLPTSYYFFLKG</sequence>
<evidence type="ECO:0000256" key="1">
    <source>
        <dbReference type="SAM" id="Phobius"/>
    </source>
</evidence>
<protein>
    <submittedName>
        <fullName evidence="2">Uncharacterized protein</fullName>
    </submittedName>
</protein>
<proteinExistence type="predicted"/>
<reference evidence="2" key="1">
    <citation type="submission" date="2014-11" db="EMBL/GenBank/DDBJ databases">
        <authorList>
            <person name="Amaro Gonzalez C."/>
        </authorList>
    </citation>
    <scope>NUCLEOTIDE SEQUENCE</scope>
</reference>